<evidence type="ECO:0000256" key="1">
    <source>
        <dbReference type="SAM" id="Phobius"/>
    </source>
</evidence>
<accession>A0A318LNT2</accession>
<sequence>MTTTAVRSPRSRSVTRRAVLHYLEMSAAMGLGMAILGPLVRWAFGAAGWSGVFEYTDVRAMIMATEMAVAMAAWMLVRRHSLPAVAEMTAAMYLPFVVLLVPYWAGLISGGALMGIGHAVMFVAMAWLVYRRRHEHHHG</sequence>
<name>A0A318LNT2_9PSEU</name>
<evidence type="ECO:0000313" key="3">
    <source>
        <dbReference type="Proteomes" id="UP000247892"/>
    </source>
</evidence>
<protein>
    <recommendedName>
        <fullName evidence="4">Flagellar biosynthetic protein FliP</fullName>
    </recommendedName>
</protein>
<evidence type="ECO:0008006" key="4">
    <source>
        <dbReference type="Google" id="ProtNLM"/>
    </source>
</evidence>
<reference evidence="2 3" key="1">
    <citation type="submission" date="2016-07" db="EMBL/GenBank/DDBJ databases">
        <title>Draft genome sequence of Prauserella sp. YIM 121212, isolated from alkaline soil.</title>
        <authorList>
            <person name="Ruckert C."/>
            <person name="Albersmeier A."/>
            <person name="Jiang C.-L."/>
            <person name="Jiang Y."/>
            <person name="Kalinowski J."/>
            <person name="Schneider O."/>
            <person name="Winkler A."/>
            <person name="Zotchev S.B."/>
        </authorList>
    </citation>
    <scope>NUCLEOTIDE SEQUENCE [LARGE SCALE GENOMIC DNA]</scope>
    <source>
        <strain evidence="2 3">YIM 121212</strain>
    </source>
</reference>
<dbReference type="RefSeq" id="WP_110336162.1">
    <property type="nucleotide sequence ID" value="NZ_JBHVKT010000012.1"/>
</dbReference>
<feature type="transmembrane region" description="Helical" evidence="1">
    <location>
        <begin position="60"/>
        <end position="77"/>
    </location>
</feature>
<keyword evidence="1" id="KW-0812">Transmembrane</keyword>
<dbReference type="Proteomes" id="UP000247892">
    <property type="component" value="Unassembled WGS sequence"/>
</dbReference>
<dbReference type="OrthoDB" id="582306at2"/>
<comment type="caution">
    <text evidence="2">The sequence shown here is derived from an EMBL/GenBank/DDBJ whole genome shotgun (WGS) entry which is preliminary data.</text>
</comment>
<proteinExistence type="predicted"/>
<dbReference type="EMBL" id="MASU01000005">
    <property type="protein sequence ID" value="PXY36163.1"/>
    <property type="molecule type" value="Genomic_DNA"/>
</dbReference>
<feature type="transmembrane region" description="Helical" evidence="1">
    <location>
        <begin position="84"/>
        <end position="105"/>
    </location>
</feature>
<keyword evidence="1" id="KW-0472">Membrane</keyword>
<keyword evidence="1" id="KW-1133">Transmembrane helix</keyword>
<gene>
    <name evidence="2" type="ORF">BA062_12040</name>
</gene>
<dbReference type="AlphaFoldDB" id="A0A318LNT2"/>
<feature type="transmembrane region" description="Helical" evidence="1">
    <location>
        <begin position="111"/>
        <end position="130"/>
    </location>
</feature>
<feature type="transmembrane region" description="Helical" evidence="1">
    <location>
        <begin position="20"/>
        <end position="40"/>
    </location>
</feature>
<evidence type="ECO:0000313" key="2">
    <source>
        <dbReference type="EMBL" id="PXY36163.1"/>
    </source>
</evidence>
<keyword evidence="3" id="KW-1185">Reference proteome</keyword>
<organism evidence="2 3">
    <name type="scientific">Prauserella flavalba</name>
    <dbReference type="NCBI Taxonomy" id="1477506"/>
    <lineage>
        <taxon>Bacteria</taxon>
        <taxon>Bacillati</taxon>
        <taxon>Actinomycetota</taxon>
        <taxon>Actinomycetes</taxon>
        <taxon>Pseudonocardiales</taxon>
        <taxon>Pseudonocardiaceae</taxon>
        <taxon>Prauserella</taxon>
    </lineage>
</organism>